<evidence type="ECO:0000256" key="3">
    <source>
        <dbReference type="ARBA" id="ARBA00023015"/>
    </source>
</evidence>
<accession>A0A9W8P8A8</accession>
<keyword evidence="8" id="KW-1185">Reference proteome</keyword>
<dbReference type="GO" id="GO:0001046">
    <property type="term" value="F:core promoter sequence-specific DNA binding"/>
    <property type="evidence" value="ECO:0007669"/>
    <property type="project" value="TreeGrafter"/>
</dbReference>
<evidence type="ECO:0000313" key="7">
    <source>
        <dbReference type="EMBL" id="KAJ3748957.1"/>
    </source>
</evidence>
<dbReference type="GO" id="GO:0001006">
    <property type="term" value="F:RNA polymerase III type 3 promoter sequence-specific DNA binding"/>
    <property type="evidence" value="ECO:0007669"/>
    <property type="project" value="TreeGrafter"/>
</dbReference>
<evidence type="ECO:0000256" key="2">
    <source>
        <dbReference type="ARBA" id="ARBA00010410"/>
    </source>
</evidence>
<dbReference type="GO" id="GO:0019185">
    <property type="term" value="C:snRNA-activating protein complex"/>
    <property type="evidence" value="ECO:0007669"/>
    <property type="project" value="TreeGrafter"/>
</dbReference>
<proteinExistence type="inferred from homology"/>
<gene>
    <name evidence="7" type="ORF">DFH05DRAFT_1474950</name>
</gene>
<dbReference type="GO" id="GO:0042795">
    <property type="term" value="P:snRNA transcription by RNA polymerase II"/>
    <property type="evidence" value="ECO:0007669"/>
    <property type="project" value="TreeGrafter"/>
</dbReference>
<name>A0A9W8P8A8_9AGAR</name>
<dbReference type="AlphaFoldDB" id="A0A9W8P8A8"/>
<comment type="similarity">
    <text evidence="2">Belongs to the SNAPC3/SRD2 family.</text>
</comment>
<sequence length="392" mass="43345">MNQRIEYALASEFGPSSEIIDLKKFASEATALSHSVQNLQVDQVSIAQECSVADIQSSLTSVWNSPMLSAYLYRSHDIAIASLHGSTSRLAKTRKRSAVASELYKELEDVQRLRANLDSIPLASWKLMSDAALFTRPPRNADYNTLTAIKTSDTDMDAPSDGIDSQVLITFTSHFKVQWRSSVLSKSSQHILMASQTLGDLFEVMPCVSNECPEELLEHGKVVGYKETNGMHGSSGCVIVINGLAYGDGLNEEDYADKLIQHLKITKSTSAIKKARTTMHDTPLSSVSLQINVPYWLLHQGNCEHFIVIDQIRLKHSKDPVTGYPLTLYQAPASLDLCQACTRIPAVWSIVGDVRLEASPCLLCGPCWQSMGEPTNEDEEVLVLPLPKYKLW</sequence>
<dbReference type="Proteomes" id="UP001142393">
    <property type="component" value="Unassembled WGS sequence"/>
</dbReference>
<reference evidence="7 8" key="1">
    <citation type="journal article" date="2023" name="Proc. Natl. Acad. Sci. U.S.A.">
        <title>A global phylogenomic analysis of the shiitake genus Lentinula.</title>
        <authorList>
            <person name="Sierra-Patev S."/>
            <person name="Min B."/>
            <person name="Naranjo-Ortiz M."/>
            <person name="Looney B."/>
            <person name="Konkel Z."/>
            <person name="Slot J.C."/>
            <person name="Sakamoto Y."/>
            <person name="Steenwyk J.L."/>
            <person name="Rokas A."/>
            <person name="Carro J."/>
            <person name="Camarero S."/>
            <person name="Ferreira P."/>
            <person name="Molpeceres G."/>
            <person name="Ruiz-Duenas F.J."/>
            <person name="Serrano A."/>
            <person name="Henrissat B."/>
            <person name="Drula E."/>
            <person name="Hughes K.W."/>
            <person name="Mata J.L."/>
            <person name="Ishikawa N.K."/>
            <person name="Vargas-Isla R."/>
            <person name="Ushijima S."/>
            <person name="Smith C.A."/>
            <person name="Donoghue J."/>
            <person name="Ahrendt S."/>
            <person name="Andreopoulos W."/>
            <person name="He G."/>
            <person name="LaButti K."/>
            <person name="Lipzen A."/>
            <person name="Ng V."/>
            <person name="Riley R."/>
            <person name="Sandor L."/>
            <person name="Barry K."/>
            <person name="Martinez A.T."/>
            <person name="Xiao Y."/>
            <person name="Gibbons J.G."/>
            <person name="Terashima K."/>
            <person name="Grigoriev I.V."/>
            <person name="Hibbett D."/>
        </authorList>
    </citation>
    <scope>NUCLEOTIDE SEQUENCE [LARGE SCALE GENOMIC DNA]</scope>
    <source>
        <strain evidence="7 8">TFB7810</strain>
    </source>
</reference>
<dbReference type="GO" id="GO:0005634">
    <property type="term" value="C:nucleus"/>
    <property type="evidence" value="ECO:0007669"/>
    <property type="project" value="UniProtKB-SubCell"/>
</dbReference>
<evidence type="ECO:0000313" key="8">
    <source>
        <dbReference type="Proteomes" id="UP001142393"/>
    </source>
</evidence>
<dbReference type="PANTHER" id="PTHR13421:SF16">
    <property type="entry name" value="SNRNA-ACTIVATING PROTEIN COMPLEX SUBUNIT 3"/>
    <property type="match status" value="1"/>
</dbReference>
<evidence type="ECO:0000256" key="5">
    <source>
        <dbReference type="ARBA" id="ARBA00023163"/>
    </source>
</evidence>
<dbReference type="GO" id="GO:0042796">
    <property type="term" value="P:snRNA transcription by RNA polymerase III"/>
    <property type="evidence" value="ECO:0007669"/>
    <property type="project" value="TreeGrafter"/>
</dbReference>
<evidence type="ECO:0000256" key="6">
    <source>
        <dbReference type="ARBA" id="ARBA00023242"/>
    </source>
</evidence>
<evidence type="ECO:0000256" key="4">
    <source>
        <dbReference type="ARBA" id="ARBA00023125"/>
    </source>
</evidence>
<dbReference type="GO" id="GO:0003681">
    <property type="term" value="F:bent DNA binding"/>
    <property type="evidence" value="ECO:0007669"/>
    <property type="project" value="TreeGrafter"/>
</dbReference>
<keyword evidence="5" id="KW-0804">Transcription</keyword>
<keyword evidence="6" id="KW-0539">Nucleus</keyword>
<dbReference type="EMBL" id="JANVFU010000002">
    <property type="protein sequence ID" value="KAJ3748957.1"/>
    <property type="molecule type" value="Genomic_DNA"/>
</dbReference>
<keyword evidence="4" id="KW-0238">DNA-binding</keyword>
<organism evidence="7 8">
    <name type="scientific">Lentinula detonsa</name>
    <dbReference type="NCBI Taxonomy" id="2804962"/>
    <lineage>
        <taxon>Eukaryota</taxon>
        <taxon>Fungi</taxon>
        <taxon>Dikarya</taxon>
        <taxon>Basidiomycota</taxon>
        <taxon>Agaricomycotina</taxon>
        <taxon>Agaricomycetes</taxon>
        <taxon>Agaricomycetidae</taxon>
        <taxon>Agaricales</taxon>
        <taxon>Marasmiineae</taxon>
        <taxon>Omphalotaceae</taxon>
        <taxon>Lentinula</taxon>
    </lineage>
</organism>
<dbReference type="PANTHER" id="PTHR13421">
    <property type="entry name" value="SNRNA-ACTIVATING PROTEIN COMPLEX SUBUNIT 3"/>
    <property type="match status" value="1"/>
</dbReference>
<protein>
    <submittedName>
        <fullName evidence="7">snRNA-activating protein of 50kDa MW C terminal-domain-containing protein</fullName>
    </submittedName>
</protein>
<dbReference type="Pfam" id="PF12251">
    <property type="entry name" value="SNAPC3"/>
    <property type="match status" value="1"/>
</dbReference>
<dbReference type="InterPro" id="IPR022042">
    <property type="entry name" value="snRNA-activating_su3"/>
</dbReference>
<evidence type="ECO:0000256" key="1">
    <source>
        <dbReference type="ARBA" id="ARBA00004123"/>
    </source>
</evidence>
<dbReference type="GO" id="GO:0000978">
    <property type="term" value="F:RNA polymerase II cis-regulatory region sequence-specific DNA binding"/>
    <property type="evidence" value="ECO:0007669"/>
    <property type="project" value="TreeGrafter"/>
</dbReference>
<comment type="caution">
    <text evidence="7">The sequence shown here is derived from an EMBL/GenBank/DDBJ whole genome shotgun (WGS) entry which is preliminary data.</text>
</comment>
<keyword evidence="3" id="KW-0805">Transcription regulation</keyword>
<comment type="subcellular location">
    <subcellularLocation>
        <location evidence="1">Nucleus</location>
    </subcellularLocation>
</comment>